<dbReference type="Proteomes" id="UP000253426">
    <property type="component" value="Unassembled WGS sequence"/>
</dbReference>
<dbReference type="GO" id="GO:0009055">
    <property type="term" value="F:electron transfer activity"/>
    <property type="evidence" value="ECO:0007669"/>
    <property type="project" value="InterPro"/>
</dbReference>
<dbReference type="RefSeq" id="WP_113957652.1">
    <property type="nucleotide sequence ID" value="NZ_QNRR01000002.1"/>
</dbReference>
<keyword evidence="3 4" id="KW-0408">Iron</keyword>
<dbReference type="EMBL" id="QNRR01000002">
    <property type="protein sequence ID" value="RBP46114.1"/>
    <property type="molecule type" value="Genomic_DNA"/>
</dbReference>
<gene>
    <name evidence="7" type="ORF">DES53_102500</name>
</gene>
<dbReference type="PROSITE" id="PS51007">
    <property type="entry name" value="CYTC"/>
    <property type="match status" value="1"/>
</dbReference>
<dbReference type="PANTHER" id="PTHR35889:SF3">
    <property type="entry name" value="F-BOX DOMAIN-CONTAINING PROTEIN"/>
    <property type="match status" value="1"/>
</dbReference>
<dbReference type="Pfam" id="PF07587">
    <property type="entry name" value="PSD1"/>
    <property type="match status" value="1"/>
</dbReference>
<keyword evidence="1 4" id="KW-0349">Heme</keyword>
<evidence type="ECO:0000256" key="5">
    <source>
        <dbReference type="SAM" id="SignalP"/>
    </source>
</evidence>
<dbReference type="AlphaFoldDB" id="A0A366HT62"/>
<dbReference type="SUPFAM" id="SSF46626">
    <property type="entry name" value="Cytochrome c"/>
    <property type="match status" value="1"/>
</dbReference>
<feature type="chain" id="PRO_5016793877" evidence="5">
    <location>
        <begin position="24"/>
        <end position="962"/>
    </location>
</feature>
<dbReference type="PANTHER" id="PTHR35889">
    <property type="entry name" value="CYCLOINULO-OLIGOSACCHARIDE FRUCTANOTRANSFERASE-RELATED"/>
    <property type="match status" value="1"/>
</dbReference>
<dbReference type="GO" id="GO:0046872">
    <property type="term" value="F:metal ion binding"/>
    <property type="evidence" value="ECO:0007669"/>
    <property type="project" value="UniProtKB-KW"/>
</dbReference>
<keyword evidence="8" id="KW-1185">Reference proteome</keyword>
<evidence type="ECO:0000313" key="8">
    <source>
        <dbReference type="Proteomes" id="UP000253426"/>
    </source>
</evidence>
<dbReference type="Gene3D" id="1.10.760.10">
    <property type="entry name" value="Cytochrome c-like domain"/>
    <property type="match status" value="1"/>
</dbReference>
<dbReference type="Pfam" id="PF07635">
    <property type="entry name" value="PSCyt1"/>
    <property type="match status" value="1"/>
</dbReference>
<dbReference type="InterPro" id="IPR022655">
    <property type="entry name" value="DUF1553"/>
</dbReference>
<protein>
    <submittedName>
        <fullName evidence="7">Cytochrome c</fullName>
    </submittedName>
</protein>
<dbReference type="Pfam" id="PF07583">
    <property type="entry name" value="PSCyt2"/>
    <property type="match status" value="1"/>
</dbReference>
<accession>A0A366HT62</accession>
<evidence type="ECO:0000256" key="1">
    <source>
        <dbReference type="ARBA" id="ARBA00022617"/>
    </source>
</evidence>
<dbReference type="InterPro" id="IPR011429">
    <property type="entry name" value="Cyt_c_Planctomycete-type"/>
</dbReference>
<keyword evidence="5" id="KW-0732">Signal</keyword>
<name>A0A366HT62_9BACT</name>
<proteinExistence type="predicted"/>
<keyword evidence="2 4" id="KW-0479">Metal-binding</keyword>
<feature type="domain" description="Cytochrome c" evidence="6">
    <location>
        <begin position="32"/>
        <end position="126"/>
    </location>
</feature>
<evidence type="ECO:0000256" key="3">
    <source>
        <dbReference type="ARBA" id="ARBA00023004"/>
    </source>
</evidence>
<dbReference type="InterPro" id="IPR009056">
    <property type="entry name" value="Cyt_c-like_dom"/>
</dbReference>
<reference evidence="7 8" key="1">
    <citation type="submission" date="2018-06" db="EMBL/GenBank/DDBJ databases">
        <title>Genomic Encyclopedia of Type Strains, Phase IV (KMG-IV): sequencing the most valuable type-strain genomes for metagenomic binning, comparative biology and taxonomic classification.</title>
        <authorList>
            <person name="Goeker M."/>
        </authorList>
    </citation>
    <scope>NUCLEOTIDE SEQUENCE [LARGE SCALE GENOMIC DNA]</scope>
    <source>
        <strain evidence="7 8">DSM 25532</strain>
    </source>
</reference>
<organism evidence="7 8">
    <name type="scientific">Roseimicrobium gellanilyticum</name>
    <dbReference type="NCBI Taxonomy" id="748857"/>
    <lineage>
        <taxon>Bacteria</taxon>
        <taxon>Pseudomonadati</taxon>
        <taxon>Verrucomicrobiota</taxon>
        <taxon>Verrucomicrobiia</taxon>
        <taxon>Verrucomicrobiales</taxon>
        <taxon>Verrucomicrobiaceae</taxon>
        <taxon>Roseimicrobium</taxon>
    </lineage>
</organism>
<dbReference type="GO" id="GO:0020037">
    <property type="term" value="F:heme binding"/>
    <property type="evidence" value="ECO:0007669"/>
    <property type="project" value="InterPro"/>
</dbReference>
<evidence type="ECO:0000259" key="6">
    <source>
        <dbReference type="PROSITE" id="PS51007"/>
    </source>
</evidence>
<dbReference type="InterPro" id="IPR036909">
    <property type="entry name" value="Cyt_c-like_dom_sf"/>
</dbReference>
<dbReference type="InterPro" id="IPR011444">
    <property type="entry name" value="DUF1549"/>
</dbReference>
<evidence type="ECO:0000256" key="4">
    <source>
        <dbReference type="PROSITE-ProRule" id="PRU00433"/>
    </source>
</evidence>
<feature type="signal peptide" evidence="5">
    <location>
        <begin position="1"/>
        <end position="23"/>
    </location>
</feature>
<dbReference type="OrthoDB" id="175422at2"/>
<evidence type="ECO:0000256" key="2">
    <source>
        <dbReference type="ARBA" id="ARBA00022723"/>
    </source>
</evidence>
<evidence type="ECO:0000313" key="7">
    <source>
        <dbReference type="EMBL" id="RBP46114.1"/>
    </source>
</evidence>
<sequence>MIPRSTAFLLHVTALGFALPAGAATTEEAEKHYAQKVLPLFKEKCLACHGEDPKKIKGGLDMRTREAMLSGGDSGEATLVPKEPEKSLLMKVVTREDEDLAMPPKENDKLSAEQIEVVRKWIADGAPWPDEKKLATLQKHAWESADGVPMQTSGGLSADWTNRRYKPEDLWAYQPLKISNLERSEVHPVDGFINAKMKVLGVTPAPPAERRTLIRRASFDLLGLPPSPEEVEAFVKDPLPEKEAFAKVVERLLASPHYGEHWGRHWLDVARYADSSGFANDYERGNAWRYRDYVIRAINADKPYDQFILEQIAGDEIAERNKDAASGELYIAPGFLRMGPWELTGMEVAKVARQRFLDDVTDIVGQAFMGHTLQCARCHDHKFDPIPTRDYYAMQACFSTTQLVERAAPFLPAENVQGFEEIKTLRLREQEHLATLARLSEKSTAAARQWYAEKKLDSAPFEKALAEVKNPSAVEAPGNNKKGKAKRQRGGYDEARNKLMQQGLPEDQLPPRHAGFTTEDYGMDRVARKGLERLKWEMERYEPIAFSVYSGRTPDMKSVSAPLRMPPHRMTTGELEETSILGGGDPFSPKEKVAPGVLSAAAESWGHRTAITSDISGRRLELAQWIASPQNALTSRTMVNRIWQWHFGKAIAGNPNNFGGTGKKPTHPEMLDWLAGEFVAKGWSIKTMHRLIMSSDAYRRSSQHPDRELLARKDPEGMSYAAFLPRRLRAEELRDSMLSASGELNPAMGGIPVRPEINLEAALQPRQVMGTFASAWQPNPLPQQRHRRSIYVLKIRGLADPFMEVFNEPSPEFSCEARDASNVTPQVFSLFNSEATYDRAVALALRTLKETQGDRKAALQRTCLLTTGTTPDEARMALLLAHWEQMTAKHTNTTLAPSTRPKEIIREAVEENTGEKFSFSERLHVYENFVPDKKMSNVDANTRGLAELCLVLLNSNEFAYVY</sequence>
<comment type="caution">
    <text evidence="7">The sequence shown here is derived from an EMBL/GenBank/DDBJ whole genome shotgun (WGS) entry which is preliminary data.</text>
</comment>